<keyword evidence="3" id="KW-1185">Reference proteome</keyword>
<accession>A0A9P8NB96</accession>
<protein>
    <submittedName>
        <fullName evidence="2">Uncharacterized protein</fullName>
    </submittedName>
</protein>
<feature type="signal peptide" evidence="1">
    <location>
        <begin position="1"/>
        <end position="19"/>
    </location>
</feature>
<dbReference type="EMBL" id="JAIZPD010000001">
    <property type="protein sequence ID" value="KAH0967992.1"/>
    <property type="molecule type" value="Genomic_DNA"/>
</dbReference>
<reference evidence="2" key="1">
    <citation type="submission" date="2021-09" db="EMBL/GenBank/DDBJ databases">
        <title>A high-quality genome of the endoparasitic fungus Hirsutella rhossiliensis with a comparison of Hirsutella genomes reveals transposable elements contributing to genome size variation.</title>
        <authorList>
            <person name="Lin R."/>
            <person name="Jiao Y."/>
            <person name="Sun X."/>
            <person name="Ling J."/>
            <person name="Xie B."/>
            <person name="Cheng X."/>
        </authorList>
    </citation>
    <scope>NUCLEOTIDE SEQUENCE</scope>
    <source>
        <strain evidence="2">HR02</strain>
    </source>
</reference>
<proteinExistence type="predicted"/>
<gene>
    <name evidence="2" type="ORF">HRG_00634</name>
</gene>
<sequence length="424" mass="46475">MRFTSGLALFASLSSVLSATDTPPDSITQICKKRGQVPQKVGKSWGCASSSSICDPEQDQSTLHEDRKTGEWACCPRGQPLVGSSCEQPKPDGKPDQTPIKRPGTCGALVNDAGLENLLRVLLQQCYPHDQVSLNVLIKYFITILHQSIDLIDIFYKKDCDTPTPGPGPNPKPSPGPHHDWYDCSSGSTCKWLPLENNKTPKNLAVANEPTLLPNPNAAVASYKYPFDTWVTKFEGDDLDIYIQGRKLPVQESGTSYLIPAGTSASEVYYKSSKGAKIQFYGACSADTPCVSEEVKDWVQGPAVLIAQPDADIDVSGYDFDLVFTIADTSVTTEQYTVLADGKEVGKTHGRLSLGCDKYNTKYIANVDVGVGPYGALRSIANDGFWGSFKIPKETKKVTVHMNYESPSYPYFLFEYRMDKLCQC</sequence>
<name>A0A9P8NB96_9HYPO</name>
<dbReference type="RefSeq" id="XP_044725505.1">
    <property type="nucleotide sequence ID" value="XM_044859105.1"/>
</dbReference>
<organism evidence="2 3">
    <name type="scientific">Hirsutella rhossiliensis</name>
    <dbReference type="NCBI Taxonomy" id="111463"/>
    <lineage>
        <taxon>Eukaryota</taxon>
        <taxon>Fungi</taxon>
        <taxon>Dikarya</taxon>
        <taxon>Ascomycota</taxon>
        <taxon>Pezizomycotina</taxon>
        <taxon>Sordariomycetes</taxon>
        <taxon>Hypocreomycetidae</taxon>
        <taxon>Hypocreales</taxon>
        <taxon>Ophiocordycipitaceae</taxon>
        <taxon>Hirsutella</taxon>
    </lineage>
</organism>
<comment type="caution">
    <text evidence="2">The sequence shown here is derived from an EMBL/GenBank/DDBJ whole genome shotgun (WGS) entry which is preliminary data.</text>
</comment>
<dbReference type="OrthoDB" id="7250310at2759"/>
<dbReference type="Proteomes" id="UP000824596">
    <property type="component" value="Unassembled WGS sequence"/>
</dbReference>
<evidence type="ECO:0000313" key="3">
    <source>
        <dbReference type="Proteomes" id="UP000824596"/>
    </source>
</evidence>
<dbReference type="GeneID" id="68349763"/>
<dbReference type="AlphaFoldDB" id="A0A9P8NB96"/>
<evidence type="ECO:0000313" key="2">
    <source>
        <dbReference type="EMBL" id="KAH0967992.1"/>
    </source>
</evidence>
<keyword evidence="1" id="KW-0732">Signal</keyword>
<evidence type="ECO:0000256" key="1">
    <source>
        <dbReference type="SAM" id="SignalP"/>
    </source>
</evidence>
<feature type="chain" id="PRO_5040343573" evidence="1">
    <location>
        <begin position="20"/>
        <end position="424"/>
    </location>
</feature>